<evidence type="ECO:0000256" key="1">
    <source>
        <dbReference type="ARBA" id="ARBA00010139"/>
    </source>
</evidence>
<dbReference type="OrthoDB" id="74360at2759"/>
<organism evidence="6 7">
    <name type="scientific">Coprinopsis cinerea (strain Okayama-7 / 130 / ATCC MYA-4618 / FGSC 9003)</name>
    <name type="common">Inky cap fungus</name>
    <name type="synonym">Hormographiella aspergillata</name>
    <dbReference type="NCBI Taxonomy" id="240176"/>
    <lineage>
        <taxon>Eukaryota</taxon>
        <taxon>Fungi</taxon>
        <taxon>Dikarya</taxon>
        <taxon>Basidiomycota</taxon>
        <taxon>Agaricomycotina</taxon>
        <taxon>Agaricomycetes</taxon>
        <taxon>Agaricomycetidae</taxon>
        <taxon>Agaricales</taxon>
        <taxon>Agaricineae</taxon>
        <taxon>Psathyrellaceae</taxon>
        <taxon>Coprinopsis</taxon>
    </lineage>
</organism>
<dbReference type="VEuPathDB" id="FungiDB:CC1G_12512"/>
<dbReference type="GeneID" id="6016598"/>
<comment type="similarity">
    <text evidence="1">Belongs to the FAD-binding monooxygenase family.</text>
</comment>
<keyword evidence="6" id="KW-0503">Monooxygenase</keyword>
<dbReference type="AlphaFoldDB" id="A8PAG5"/>
<dbReference type="eggNOG" id="KOG1399">
    <property type="taxonomic scope" value="Eukaryota"/>
</dbReference>
<accession>A8PAG5</accession>
<dbReference type="GO" id="GO:0050661">
    <property type="term" value="F:NADP binding"/>
    <property type="evidence" value="ECO:0007669"/>
    <property type="project" value="InterPro"/>
</dbReference>
<proteinExistence type="inferred from homology"/>
<dbReference type="GO" id="GO:0004499">
    <property type="term" value="F:N,N-dimethylaniline monooxygenase activity"/>
    <property type="evidence" value="ECO:0007669"/>
    <property type="project" value="InterPro"/>
</dbReference>
<dbReference type="InterPro" id="IPR020946">
    <property type="entry name" value="Flavin_mOase-like"/>
</dbReference>
<keyword evidence="4" id="KW-0560">Oxidoreductase</keyword>
<dbReference type="OMA" id="DVASHFY"/>
<evidence type="ECO:0000313" key="7">
    <source>
        <dbReference type="Proteomes" id="UP000001861"/>
    </source>
</evidence>
<name>A8PAG5_COPC7</name>
<dbReference type="InterPro" id="IPR051209">
    <property type="entry name" value="FAD-bind_Monooxygenase_sf"/>
</dbReference>
<comment type="caution">
    <text evidence="6">The sequence shown here is derived from an EMBL/GenBank/DDBJ whole genome shotgun (WGS) entry which is preliminary data.</text>
</comment>
<dbReference type="InParanoid" id="A8PAG5"/>
<sequence length="532" mass="59877">MVHSPTNLHIDVGRRLDDQPHPGSFNSSSDEPKGIAGFCYANSKLNQVRAMAPTIAIIGAGAGGLTFAIKLKRQLGYENFVIYEKHEEVGGTWRDNVYPGCSSDIPTVFYSLSTDLHDWPGSHGSQPEILDYWKGLADKYHLYPHIRFHHNVVSATWDESTSRYEITLSNTATQEQQKTYAEILVSAVGVLENPRYANIPGLGMFQGSVFHSARWDRSVDLTGKRVAVIGNGTSAAQFVPVITQDPSVEVVNFCRTPNWFMPPIRTQYSAMRRWLTRNIPLLNRIMRYSMFITLESLYLAVFSVHFPLLRPLMTAWARRYMTRAAPSEELPNLFPKFPMGCKRIIFDTGYLPALHRPNLHLNWDGIDSIVENGIVTKKSEFLPFDVIIFATGFSADVYPLPVYGRDGESIKDYFNEQNGAKAYCGTTVPKFPNFFILLGPNTTTGHTSVIFSTEVQVDYTFQLIKPILEGSLKAVEPKVEPTDAYDKHIQKRMKNSVFVHCLSWYRVGGEGKVTNMFPGCCRTPILVVPPET</sequence>
<dbReference type="Gene3D" id="3.50.50.60">
    <property type="entry name" value="FAD/NAD(P)-binding domain"/>
    <property type="match status" value="2"/>
</dbReference>
<keyword evidence="7" id="KW-1185">Reference proteome</keyword>
<evidence type="ECO:0000256" key="2">
    <source>
        <dbReference type="ARBA" id="ARBA00022630"/>
    </source>
</evidence>
<evidence type="ECO:0000256" key="5">
    <source>
        <dbReference type="SAM" id="MobiDB-lite"/>
    </source>
</evidence>
<dbReference type="EMBL" id="AACS02000002">
    <property type="protein sequence ID" value="EAU81842.2"/>
    <property type="molecule type" value="Genomic_DNA"/>
</dbReference>
<dbReference type="SUPFAM" id="SSF51905">
    <property type="entry name" value="FAD/NAD(P)-binding domain"/>
    <property type="match status" value="1"/>
</dbReference>
<dbReference type="GO" id="GO:0050660">
    <property type="term" value="F:flavin adenine dinucleotide binding"/>
    <property type="evidence" value="ECO:0007669"/>
    <property type="project" value="InterPro"/>
</dbReference>
<feature type="region of interest" description="Disordered" evidence="5">
    <location>
        <begin position="1"/>
        <end position="30"/>
    </location>
</feature>
<evidence type="ECO:0000313" key="6">
    <source>
        <dbReference type="EMBL" id="EAU81842.2"/>
    </source>
</evidence>
<keyword evidence="2" id="KW-0285">Flavoprotein</keyword>
<gene>
    <name evidence="6" type="ORF">CC1G_12512</name>
</gene>
<dbReference type="KEGG" id="cci:CC1G_12512"/>
<dbReference type="RefSeq" id="XP_001839983.2">
    <property type="nucleotide sequence ID" value="XM_001839931.2"/>
</dbReference>
<dbReference type="Proteomes" id="UP000001861">
    <property type="component" value="Unassembled WGS sequence"/>
</dbReference>
<dbReference type="HOGENOM" id="CLU_006937_7_0_1"/>
<dbReference type="PANTHER" id="PTHR42877:SF4">
    <property type="entry name" value="FAD_NAD(P)-BINDING DOMAIN-CONTAINING PROTEIN-RELATED"/>
    <property type="match status" value="1"/>
</dbReference>
<dbReference type="Pfam" id="PF00743">
    <property type="entry name" value="FMO-like"/>
    <property type="match status" value="1"/>
</dbReference>
<dbReference type="PANTHER" id="PTHR42877">
    <property type="entry name" value="L-ORNITHINE N(5)-MONOOXYGENASE-RELATED"/>
    <property type="match status" value="1"/>
</dbReference>
<dbReference type="InterPro" id="IPR036188">
    <property type="entry name" value="FAD/NAD-bd_sf"/>
</dbReference>
<dbReference type="PRINTS" id="PR00368">
    <property type="entry name" value="FADPNR"/>
</dbReference>
<reference evidence="6 7" key="1">
    <citation type="journal article" date="2010" name="Proc. Natl. Acad. Sci. U.S.A.">
        <title>Insights into evolution of multicellular fungi from the assembled chromosomes of the mushroom Coprinopsis cinerea (Coprinus cinereus).</title>
        <authorList>
            <person name="Stajich J.E."/>
            <person name="Wilke S.K."/>
            <person name="Ahren D."/>
            <person name="Au C.H."/>
            <person name="Birren B.W."/>
            <person name="Borodovsky M."/>
            <person name="Burns C."/>
            <person name="Canback B."/>
            <person name="Casselton L.A."/>
            <person name="Cheng C.K."/>
            <person name="Deng J."/>
            <person name="Dietrich F.S."/>
            <person name="Fargo D.C."/>
            <person name="Farman M.L."/>
            <person name="Gathman A.C."/>
            <person name="Goldberg J."/>
            <person name="Guigo R."/>
            <person name="Hoegger P.J."/>
            <person name="Hooker J.B."/>
            <person name="Huggins A."/>
            <person name="James T.Y."/>
            <person name="Kamada T."/>
            <person name="Kilaru S."/>
            <person name="Kodira C."/>
            <person name="Kues U."/>
            <person name="Kupfer D."/>
            <person name="Kwan H.S."/>
            <person name="Lomsadze A."/>
            <person name="Li W."/>
            <person name="Lilly W.W."/>
            <person name="Ma L.J."/>
            <person name="Mackey A.J."/>
            <person name="Manning G."/>
            <person name="Martin F."/>
            <person name="Muraguchi H."/>
            <person name="Natvig D.O."/>
            <person name="Palmerini H."/>
            <person name="Ramesh M.A."/>
            <person name="Rehmeyer C.J."/>
            <person name="Roe B.A."/>
            <person name="Shenoy N."/>
            <person name="Stanke M."/>
            <person name="Ter-Hovhannisyan V."/>
            <person name="Tunlid A."/>
            <person name="Velagapudi R."/>
            <person name="Vision T.J."/>
            <person name="Zeng Q."/>
            <person name="Zolan M.E."/>
            <person name="Pukkila P.J."/>
        </authorList>
    </citation>
    <scope>NUCLEOTIDE SEQUENCE [LARGE SCALE GENOMIC DNA]</scope>
    <source>
        <strain evidence="7">Okayama-7 / 130 / ATCC MYA-4618 / FGSC 9003</strain>
    </source>
</reference>
<feature type="compositionally biased region" description="Basic and acidic residues" evidence="5">
    <location>
        <begin position="11"/>
        <end position="20"/>
    </location>
</feature>
<keyword evidence="3" id="KW-0274">FAD</keyword>
<evidence type="ECO:0000256" key="4">
    <source>
        <dbReference type="ARBA" id="ARBA00023002"/>
    </source>
</evidence>
<protein>
    <submittedName>
        <fullName evidence="6">Monooxygenase</fullName>
    </submittedName>
</protein>
<evidence type="ECO:0000256" key="3">
    <source>
        <dbReference type="ARBA" id="ARBA00022827"/>
    </source>
</evidence>